<dbReference type="OrthoDB" id="4333605at2"/>
<feature type="compositionally biased region" description="Low complexity" evidence="1">
    <location>
        <begin position="71"/>
        <end position="84"/>
    </location>
</feature>
<feature type="region of interest" description="Disordered" evidence="1">
    <location>
        <begin position="66"/>
        <end position="131"/>
    </location>
</feature>
<gene>
    <name evidence="2" type="ORF">SU9_030170</name>
</gene>
<evidence type="ECO:0000313" key="3">
    <source>
        <dbReference type="Proteomes" id="UP000009036"/>
    </source>
</evidence>
<reference evidence="2" key="2">
    <citation type="submission" date="2021-04" db="EMBL/GenBank/DDBJ databases">
        <authorList>
            <person name="Wen M.-L."/>
            <person name="Han X.-L."/>
            <person name="Xiong J."/>
        </authorList>
    </citation>
    <scope>NUCLEOTIDE SEQUENCE</scope>
    <source>
        <strain evidence="2">AGR0001</strain>
    </source>
</reference>
<dbReference type="RefSeq" id="WP_051006813.1">
    <property type="nucleotide sequence ID" value="NZ_CP072931.1"/>
</dbReference>
<name>A0A8B1PEI4_9ACTN</name>
<dbReference type="KEGG" id="sauh:SU9_030170"/>
<dbReference type="AlphaFoldDB" id="A0A8B1PEI4"/>
<protein>
    <submittedName>
        <fullName evidence="2">Cellulase</fullName>
    </submittedName>
</protein>
<keyword evidence="3" id="KW-1185">Reference proteome</keyword>
<evidence type="ECO:0000256" key="1">
    <source>
        <dbReference type="SAM" id="MobiDB-lite"/>
    </source>
</evidence>
<proteinExistence type="predicted"/>
<accession>A0A8B1PEI4</accession>
<organism evidence="2 3">
    <name type="scientific">Streptomyces auratus AGR0001</name>
    <dbReference type="NCBI Taxonomy" id="1160718"/>
    <lineage>
        <taxon>Bacteria</taxon>
        <taxon>Bacillati</taxon>
        <taxon>Actinomycetota</taxon>
        <taxon>Actinomycetes</taxon>
        <taxon>Kitasatosporales</taxon>
        <taxon>Streptomycetaceae</taxon>
        <taxon>Streptomyces</taxon>
    </lineage>
</organism>
<dbReference type="Proteomes" id="UP000009036">
    <property type="component" value="Chromosome"/>
</dbReference>
<reference evidence="2" key="1">
    <citation type="journal article" date="2012" name="J. Bacteriol.">
        <title>Genome Sequence of Streptomyces auratus Strain AGR0001, a Phoslactomycin-Producing Actinomycete.</title>
        <authorList>
            <person name="Han X."/>
            <person name="Li M."/>
            <person name="Ding Z."/>
            <person name="Zhao J."/>
            <person name="Ji K."/>
            <person name="Wen M."/>
            <person name="Lu T."/>
        </authorList>
    </citation>
    <scope>NUCLEOTIDE SEQUENCE</scope>
    <source>
        <strain evidence="2">AGR0001</strain>
    </source>
</reference>
<dbReference type="EMBL" id="CP072931">
    <property type="protein sequence ID" value="QTZ95192.1"/>
    <property type="molecule type" value="Genomic_DNA"/>
</dbReference>
<sequence>MEDFERELARMMRDTQADTPFEDQHRQRLQAGVRARRRARTVWMATGSALTIAGLGVGLEVLPSASAQGGPTVPHHQPTHTTAPVPLPTRTCTTVPVSMPTHTSTTVPVPIPTRTCPTVPAPLPTRTSTTK</sequence>
<feature type="compositionally biased region" description="Polar residues" evidence="1">
    <location>
        <begin position="90"/>
        <end position="107"/>
    </location>
</feature>
<evidence type="ECO:0000313" key="2">
    <source>
        <dbReference type="EMBL" id="QTZ95192.1"/>
    </source>
</evidence>